<dbReference type="STRING" id="316056.RPC_1045"/>
<feature type="transmembrane region" description="Helical" evidence="6">
    <location>
        <begin position="168"/>
        <end position="187"/>
    </location>
</feature>
<feature type="transmembrane region" description="Helical" evidence="6">
    <location>
        <begin position="366"/>
        <end position="388"/>
    </location>
</feature>
<feature type="transmembrane region" description="Helical" evidence="6">
    <location>
        <begin position="193"/>
        <end position="214"/>
    </location>
</feature>
<dbReference type="InterPro" id="IPR050814">
    <property type="entry name" value="Myo-inositol_Transporter"/>
</dbReference>
<evidence type="ECO:0000313" key="8">
    <source>
        <dbReference type="EMBL" id="ABD86609.1"/>
    </source>
</evidence>
<keyword evidence="3 6" id="KW-0812">Transmembrane</keyword>
<dbReference type="GO" id="GO:0016020">
    <property type="term" value="C:membrane"/>
    <property type="evidence" value="ECO:0007669"/>
    <property type="project" value="UniProtKB-SubCell"/>
</dbReference>
<protein>
    <submittedName>
        <fullName evidence="8">Major facilitator superfamily MFS_1</fullName>
    </submittedName>
</protein>
<dbReference type="EMBL" id="CP000301">
    <property type="protein sequence ID" value="ABD86609.1"/>
    <property type="molecule type" value="Genomic_DNA"/>
</dbReference>
<accession>Q21AH7</accession>
<dbReference type="PANTHER" id="PTHR48020:SF12">
    <property type="entry name" value="PROTON MYO-INOSITOL COTRANSPORTER"/>
    <property type="match status" value="1"/>
</dbReference>
<feature type="transmembrane region" description="Helical" evidence="6">
    <location>
        <begin position="433"/>
        <end position="451"/>
    </location>
</feature>
<dbReference type="PANTHER" id="PTHR48020">
    <property type="entry name" value="PROTON MYO-INOSITOL COTRANSPORTER"/>
    <property type="match status" value="1"/>
</dbReference>
<keyword evidence="4 6" id="KW-1133">Transmembrane helix</keyword>
<evidence type="ECO:0000256" key="6">
    <source>
        <dbReference type="SAM" id="Phobius"/>
    </source>
</evidence>
<comment type="subcellular location">
    <subcellularLocation>
        <location evidence="1">Membrane</location>
    </subcellularLocation>
</comment>
<evidence type="ECO:0000256" key="5">
    <source>
        <dbReference type="ARBA" id="ARBA00023136"/>
    </source>
</evidence>
<dbReference type="AlphaFoldDB" id="Q21AH7"/>
<dbReference type="Pfam" id="PF00083">
    <property type="entry name" value="Sugar_tr"/>
    <property type="match status" value="1"/>
</dbReference>
<dbReference type="PROSITE" id="PS50850">
    <property type="entry name" value="MFS"/>
    <property type="match status" value="1"/>
</dbReference>
<evidence type="ECO:0000256" key="4">
    <source>
        <dbReference type="ARBA" id="ARBA00022989"/>
    </source>
</evidence>
<evidence type="ECO:0000256" key="1">
    <source>
        <dbReference type="ARBA" id="ARBA00004370"/>
    </source>
</evidence>
<feature type="transmembrane region" description="Helical" evidence="6">
    <location>
        <begin position="65"/>
        <end position="87"/>
    </location>
</feature>
<dbReference type="InterPro" id="IPR005828">
    <property type="entry name" value="MFS_sugar_transport-like"/>
</dbReference>
<dbReference type="KEGG" id="rpc:RPC_1045"/>
<feature type="transmembrane region" description="Helical" evidence="6">
    <location>
        <begin position="99"/>
        <end position="123"/>
    </location>
</feature>
<dbReference type="InterPro" id="IPR036259">
    <property type="entry name" value="MFS_trans_sf"/>
</dbReference>
<evidence type="ECO:0000259" key="7">
    <source>
        <dbReference type="PROSITE" id="PS50850"/>
    </source>
</evidence>
<dbReference type="OrthoDB" id="9784658at2"/>
<feature type="transmembrane region" description="Helical" evidence="6">
    <location>
        <begin position="129"/>
        <end position="147"/>
    </location>
</feature>
<keyword evidence="2" id="KW-0813">Transport</keyword>
<evidence type="ECO:0000256" key="2">
    <source>
        <dbReference type="ARBA" id="ARBA00022448"/>
    </source>
</evidence>
<evidence type="ECO:0000256" key="3">
    <source>
        <dbReference type="ARBA" id="ARBA00022692"/>
    </source>
</evidence>
<feature type="domain" description="Major facilitator superfamily (MFS) profile" evidence="7">
    <location>
        <begin position="34"/>
        <end position="456"/>
    </location>
</feature>
<feature type="transmembrane region" description="Helical" evidence="6">
    <location>
        <begin position="409"/>
        <end position="427"/>
    </location>
</feature>
<keyword evidence="5 6" id="KW-0472">Membrane</keyword>
<feature type="transmembrane region" description="Helical" evidence="6">
    <location>
        <begin position="310"/>
        <end position="334"/>
    </location>
</feature>
<reference evidence="8" key="1">
    <citation type="submission" date="2006-03" db="EMBL/GenBank/DDBJ databases">
        <title>Complete sequence of Rhodopseudomonas palustris BisB18.</title>
        <authorList>
            <consortium name="US DOE Joint Genome Institute"/>
            <person name="Copeland A."/>
            <person name="Lucas S."/>
            <person name="Lapidus A."/>
            <person name="Barry K."/>
            <person name="Detter J.C."/>
            <person name="Glavina del Rio T."/>
            <person name="Hammon N."/>
            <person name="Israni S."/>
            <person name="Dalin E."/>
            <person name="Tice H."/>
            <person name="Pitluck S."/>
            <person name="Chain P."/>
            <person name="Malfatti S."/>
            <person name="Shin M."/>
            <person name="Vergez L."/>
            <person name="Schmutz J."/>
            <person name="Larimer F."/>
            <person name="Land M."/>
            <person name="Hauser L."/>
            <person name="Pelletier D.A."/>
            <person name="Kyrpides N."/>
            <person name="Anderson I."/>
            <person name="Oda Y."/>
            <person name="Harwood C.S."/>
            <person name="Richardson P."/>
        </authorList>
    </citation>
    <scope>NUCLEOTIDE SEQUENCE [LARGE SCALE GENOMIC DNA]</scope>
    <source>
        <strain evidence="8">BisB18</strain>
    </source>
</reference>
<dbReference type="RefSeq" id="WP_011471514.1">
    <property type="nucleotide sequence ID" value="NC_007925.1"/>
</dbReference>
<feature type="transmembrane region" description="Helical" evidence="6">
    <location>
        <begin position="343"/>
        <end position="360"/>
    </location>
</feature>
<feature type="transmembrane region" description="Helical" evidence="6">
    <location>
        <begin position="32"/>
        <end position="59"/>
    </location>
</feature>
<sequence length="478" mass="50602">MNTLTAAAPYVIRRPQDVVDIVNAHPATRSGLAVTLIALGGVLIDAYQAAMIGFGNSFIATQFGISPGLAATVNASVLVSALIGGLLSNRIINRFGQRGGFLIGMGLCTVGAFAIAFAPNIWAVLVSRLVMGLGLGIDFPLATGAVAELRGSSSKKSGTSVNLWQMGWYLSTTVVYLILLSLSAAAVEQPMLWRYGIFIGSAFAVVVMVLRYIYIGESAMWAARTYRYDESCKILSDRYDVRAEVAGDATHEKEAGAKLHGAYSVLFRAPYRRRTILGCVVATMQAWQYNAVGVYLPLTLAGILSGGLSNALWGSAAVNALCGVTGGAIGSILVQKIGARRQSMFGFGMVVLALLMLGFMGKDSPWLALVLLGLIIFFHSAGPGGLGMTIATLSYPPSIRTAGVGFARAIMRAGALCGLIFWPILWQNLRTDAFYWLAIVPLVGFLTCLAIRWEPIGANVDAEDASVLSIVAVKENAA</sequence>
<feature type="transmembrane region" description="Helical" evidence="6">
    <location>
        <begin position="276"/>
        <end position="298"/>
    </location>
</feature>
<organism evidence="8">
    <name type="scientific">Rhodopseudomonas palustris (strain BisB18)</name>
    <dbReference type="NCBI Taxonomy" id="316056"/>
    <lineage>
        <taxon>Bacteria</taxon>
        <taxon>Pseudomonadati</taxon>
        <taxon>Pseudomonadota</taxon>
        <taxon>Alphaproteobacteria</taxon>
        <taxon>Hyphomicrobiales</taxon>
        <taxon>Nitrobacteraceae</taxon>
        <taxon>Rhodopseudomonas</taxon>
    </lineage>
</organism>
<dbReference type="InterPro" id="IPR020846">
    <property type="entry name" value="MFS_dom"/>
</dbReference>
<name>Q21AH7_RHOPB</name>
<proteinExistence type="predicted"/>
<gene>
    <name evidence="8" type="ordered locus">RPC_1045</name>
</gene>
<dbReference type="Gene3D" id="1.20.1250.20">
    <property type="entry name" value="MFS general substrate transporter like domains"/>
    <property type="match status" value="1"/>
</dbReference>
<dbReference type="HOGENOM" id="CLU_001265_46_6_5"/>
<dbReference type="eggNOG" id="COG0477">
    <property type="taxonomic scope" value="Bacteria"/>
</dbReference>
<dbReference type="SUPFAM" id="SSF103473">
    <property type="entry name" value="MFS general substrate transporter"/>
    <property type="match status" value="1"/>
</dbReference>
<dbReference type="GO" id="GO:0022857">
    <property type="term" value="F:transmembrane transporter activity"/>
    <property type="evidence" value="ECO:0007669"/>
    <property type="project" value="InterPro"/>
</dbReference>